<protein>
    <submittedName>
        <fullName evidence="1">3-octaprenyl-4-hydroxybenzoate carboxy-lyase</fullName>
    </submittedName>
</protein>
<dbReference type="GO" id="GO:0016829">
    <property type="term" value="F:lyase activity"/>
    <property type="evidence" value="ECO:0007669"/>
    <property type="project" value="UniProtKB-KW"/>
</dbReference>
<dbReference type="RefSeq" id="WP_087583194.1">
    <property type="nucleotide sequence ID" value="NZ_CABPUI010000001.1"/>
</dbReference>
<evidence type="ECO:0000313" key="2">
    <source>
        <dbReference type="Proteomes" id="UP000196317"/>
    </source>
</evidence>
<name>A0A1Y5MQ19_9BACT</name>
<accession>A0A1Y5MQ19</accession>
<proteinExistence type="predicted"/>
<dbReference type="AlphaFoldDB" id="A0A1Y5MQ19"/>
<dbReference type="Proteomes" id="UP000196317">
    <property type="component" value="Unassembled WGS sequence"/>
</dbReference>
<keyword evidence="1" id="KW-0456">Lyase</keyword>
<sequence length="76" mass="8853">MRGEIWRVTNNIDALRDIYIDGENFCVDATSKSELEGYTRGWPMQTDCKREVVAELVKRGVVKDEPELFHKFEIFG</sequence>
<dbReference type="EMBL" id="NDYN01000005">
    <property type="protein sequence ID" value="OUT07752.1"/>
    <property type="molecule type" value="Genomic_DNA"/>
</dbReference>
<evidence type="ECO:0000313" key="1">
    <source>
        <dbReference type="EMBL" id="OUT07752.1"/>
    </source>
</evidence>
<reference evidence="1 2" key="1">
    <citation type="submission" date="2017-04" db="EMBL/GenBank/DDBJ databases">
        <title>Complete genome of Campylobacter concisus ATCC 33237T and draft genomes for an additional eight well characterized C. concisus strains.</title>
        <authorList>
            <person name="Cornelius A.J."/>
            <person name="Miller W.G."/>
            <person name="Lastovica A.J."/>
            <person name="On S.L."/>
            <person name="French N.P."/>
            <person name="Vandenberg O."/>
            <person name="Biggs P.J."/>
        </authorList>
    </citation>
    <scope>NUCLEOTIDE SEQUENCE [LARGE SCALE GENOMIC DNA]</scope>
    <source>
        <strain evidence="1 2">CCUG 19995</strain>
    </source>
</reference>
<organism evidence="1 2">
    <name type="scientific">Campylobacter concisus</name>
    <dbReference type="NCBI Taxonomy" id="199"/>
    <lineage>
        <taxon>Bacteria</taxon>
        <taxon>Pseudomonadati</taxon>
        <taxon>Campylobacterota</taxon>
        <taxon>Epsilonproteobacteria</taxon>
        <taxon>Campylobacterales</taxon>
        <taxon>Campylobacteraceae</taxon>
        <taxon>Campylobacter</taxon>
    </lineage>
</organism>
<comment type="caution">
    <text evidence="1">The sequence shown here is derived from an EMBL/GenBank/DDBJ whole genome shotgun (WGS) entry which is preliminary data.</text>
</comment>
<gene>
    <name evidence="1" type="ORF">B9N65_05970</name>
</gene>